<dbReference type="OrthoDB" id="9813247at2"/>
<dbReference type="Proteomes" id="UP000198575">
    <property type="component" value="Unassembled WGS sequence"/>
</dbReference>
<gene>
    <name evidence="7" type="ORF">SAMN05216289_12829</name>
</gene>
<protein>
    <recommendedName>
        <fullName evidence="6">DUF1232 domain-containing protein</fullName>
    </recommendedName>
</protein>
<proteinExistence type="predicted"/>
<evidence type="ECO:0000256" key="1">
    <source>
        <dbReference type="ARBA" id="ARBA00004127"/>
    </source>
</evidence>
<keyword evidence="4" id="KW-0472">Membrane</keyword>
<dbReference type="EMBL" id="FOVF01000028">
    <property type="protein sequence ID" value="SFN52956.1"/>
    <property type="molecule type" value="Genomic_DNA"/>
</dbReference>
<feature type="region of interest" description="Disordered" evidence="5">
    <location>
        <begin position="169"/>
        <end position="191"/>
    </location>
</feature>
<feature type="domain" description="DUF1232" evidence="6">
    <location>
        <begin position="85"/>
        <end position="115"/>
    </location>
</feature>
<evidence type="ECO:0000313" key="8">
    <source>
        <dbReference type="Proteomes" id="UP000198575"/>
    </source>
</evidence>
<reference evidence="7 8" key="1">
    <citation type="submission" date="2016-10" db="EMBL/GenBank/DDBJ databases">
        <authorList>
            <person name="de Groot N.N."/>
        </authorList>
    </citation>
    <scope>NUCLEOTIDE SEQUENCE [LARGE SCALE GENOMIC DNA]</scope>
    <source>
        <strain evidence="7 8">CGMCC 1.7659</strain>
    </source>
</reference>
<name>A0A1I4ZRQ9_9GAMM</name>
<keyword evidence="8" id="KW-1185">Reference proteome</keyword>
<evidence type="ECO:0000256" key="2">
    <source>
        <dbReference type="ARBA" id="ARBA00022692"/>
    </source>
</evidence>
<dbReference type="GO" id="GO:0012505">
    <property type="term" value="C:endomembrane system"/>
    <property type="evidence" value="ECO:0007669"/>
    <property type="project" value="UniProtKB-SubCell"/>
</dbReference>
<keyword evidence="3" id="KW-1133">Transmembrane helix</keyword>
<evidence type="ECO:0000259" key="6">
    <source>
        <dbReference type="Pfam" id="PF06803"/>
    </source>
</evidence>
<organism evidence="7 8">
    <name type="scientific">Dokdonella immobilis</name>
    <dbReference type="NCBI Taxonomy" id="578942"/>
    <lineage>
        <taxon>Bacteria</taxon>
        <taxon>Pseudomonadati</taxon>
        <taxon>Pseudomonadota</taxon>
        <taxon>Gammaproteobacteria</taxon>
        <taxon>Lysobacterales</taxon>
        <taxon>Rhodanobacteraceae</taxon>
        <taxon>Dokdonella</taxon>
    </lineage>
</organism>
<dbReference type="InterPro" id="IPR010652">
    <property type="entry name" value="DUF1232"/>
</dbReference>
<dbReference type="AlphaFoldDB" id="A0A1I4ZRQ9"/>
<evidence type="ECO:0000313" key="7">
    <source>
        <dbReference type="EMBL" id="SFN52956.1"/>
    </source>
</evidence>
<evidence type="ECO:0000256" key="4">
    <source>
        <dbReference type="ARBA" id="ARBA00023136"/>
    </source>
</evidence>
<evidence type="ECO:0000256" key="3">
    <source>
        <dbReference type="ARBA" id="ARBA00022989"/>
    </source>
</evidence>
<sequence length="191" mass="21723">MSLDITIQLGDDDLDHFIEAMQRAQVKAAGLSAQQIVDAASKLLVDVPTTKIPDFIKDRLDKLDQMLQLVVDEGYGLPEEDRKRVLSCLAYFADPQDIIPDNVPVIGFLDDAIMIELCVRELKPEIDSYGDFVLYRNQEAARRGVDPVSLKTQRVDWLETRRLEAHEAMRSRRREGYGSGSTWAPTLFRTR</sequence>
<accession>A0A1I4ZRQ9</accession>
<dbReference type="RefSeq" id="WP_092409692.1">
    <property type="nucleotide sequence ID" value="NZ_FOVF01000028.1"/>
</dbReference>
<dbReference type="Pfam" id="PF06803">
    <property type="entry name" value="DUF1232"/>
    <property type="match status" value="1"/>
</dbReference>
<evidence type="ECO:0000256" key="5">
    <source>
        <dbReference type="SAM" id="MobiDB-lite"/>
    </source>
</evidence>
<dbReference type="STRING" id="578942.SAMN05216289_12829"/>
<keyword evidence="2" id="KW-0812">Transmembrane</keyword>
<comment type="subcellular location">
    <subcellularLocation>
        <location evidence="1">Endomembrane system</location>
        <topology evidence="1">Multi-pass membrane protein</topology>
    </subcellularLocation>
</comment>